<feature type="region of interest" description="Disordered" evidence="5">
    <location>
        <begin position="297"/>
        <end position="320"/>
    </location>
</feature>
<dbReference type="CDD" id="cd03268">
    <property type="entry name" value="ABC_BcrA_bacitracin_resist"/>
    <property type="match status" value="1"/>
</dbReference>
<evidence type="ECO:0000256" key="2">
    <source>
        <dbReference type="ARBA" id="ARBA00022448"/>
    </source>
</evidence>
<feature type="domain" description="ABC transporter" evidence="6">
    <location>
        <begin position="2"/>
        <end position="227"/>
    </location>
</feature>
<dbReference type="RefSeq" id="WP_215118498.1">
    <property type="nucleotide sequence ID" value="NZ_CP075896.1"/>
</dbReference>
<evidence type="ECO:0000256" key="5">
    <source>
        <dbReference type="SAM" id="MobiDB-lite"/>
    </source>
</evidence>
<dbReference type="PROSITE" id="PS50893">
    <property type="entry name" value="ABC_TRANSPORTER_2"/>
    <property type="match status" value="1"/>
</dbReference>
<organism evidence="7 8">
    <name type="scientific">Streptomyces koelreuteriae</name>
    <dbReference type="NCBI Taxonomy" id="2838015"/>
    <lineage>
        <taxon>Bacteria</taxon>
        <taxon>Bacillati</taxon>
        <taxon>Actinomycetota</taxon>
        <taxon>Actinomycetes</taxon>
        <taxon>Kitasatosporales</taxon>
        <taxon>Streptomycetaceae</taxon>
        <taxon>Streptomyces</taxon>
    </lineage>
</organism>
<gene>
    <name evidence="7" type="ORF">KJK29_10805</name>
</gene>
<dbReference type="GO" id="GO:0005524">
    <property type="term" value="F:ATP binding"/>
    <property type="evidence" value="ECO:0007669"/>
    <property type="project" value="UniProtKB-KW"/>
</dbReference>
<dbReference type="Pfam" id="PF00005">
    <property type="entry name" value="ABC_tran"/>
    <property type="match status" value="1"/>
</dbReference>
<keyword evidence="8" id="KW-1185">Reference proteome</keyword>
<evidence type="ECO:0000313" key="8">
    <source>
        <dbReference type="Proteomes" id="UP000679629"/>
    </source>
</evidence>
<reference evidence="8" key="1">
    <citation type="submission" date="2021-05" db="EMBL/GenBank/DDBJ databases">
        <title>Direct Submission.</title>
        <authorList>
            <person name="Li K."/>
            <person name="Gao J."/>
        </authorList>
    </citation>
    <scope>NUCLEOTIDE SEQUENCE [LARGE SCALE GENOMIC DNA]</scope>
    <source>
        <strain evidence="8">MG62</strain>
    </source>
</reference>
<keyword evidence="4 7" id="KW-0067">ATP-binding</keyword>
<name>A0ABX8FPH5_9ACTN</name>
<dbReference type="PANTHER" id="PTHR43335">
    <property type="entry name" value="ABC TRANSPORTER, ATP-BINDING PROTEIN"/>
    <property type="match status" value="1"/>
</dbReference>
<dbReference type="SMART" id="SM00382">
    <property type="entry name" value="AAA"/>
    <property type="match status" value="1"/>
</dbReference>
<evidence type="ECO:0000256" key="1">
    <source>
        <dbReference type="ARBA" id="ARBA00005417"/>
    </source>
</evidence>
<dbReference type="InterPro" id="IPR003439">
    <property type="entry name" value="ABC_transporter-like_ATP-bd"/>
</dbReference>
<evidence type="ECO:0000259" key="6">
    <source>
        <dbReference type="PROSITE" id="PS50893"/>
    </source>
</evidence>
<keyword evidence="2" id="KW-0813">Transport</keyword>
<dbReference type="PANTHER" id="PTHR43335:SF4">
    <property type="entry name" value="ABC TRANSPORTER, ATP-BINDING PROTEIN"/>
    <property type="match status" value="1"/>
</dbReference>
<evidence type="ECO:0000256" key="4">
    <source>
        <dbReference type="ARBA" id="ARBA00022840"/>
    </source>
</evidence>
<sequence length="320" mass="34770">MIELEGLTKRYGEKVAVNNLSFTVRPGIVTGFLGPNGAGKSTTMRMILGLDHPTAGDVRIDGKHYQQLKDPLTYIGALLEAKAWHGGRTAYNHLLCLAQSNGIPRGRVREVLETVGLTAVAKKKTKGFSMGMGQRLGIAAALLGDPRILMFDEPVNGLDPEGIHWIRTLMKSLAGQGRTVFVSSHLMSEMALTAEHLVVIGQGRLLADTSMADFIARNSRSYVRVRSPQRERLLDVLHEAGIVAVESGDGVLEVDGGKAELVGELAARHGLTLHELSPQQASLEEAFMQLTAESVEYHAHSETSPQPPQQQQWGDGWKRG</sequence>
<evidence type="ECO:0000256" key="3">
    <source>
        <dbReference type="ARBA" id="ARBA00022741"/>
    </source>
</evidence>
<dbReference type="InterPro" id="IPR027417">
    <property type="entry name" value="P-loop_NTPase"/>
</dbReference>
<accession>A0ABX8FPH5</accession>
<dbReference type="Proteomes" id="UP000679629">
    <property type="component" value="Chromosome"/>
</dbReference>
<dbReference type="InterPro" id="IPR003593">
    <property type="entry name" value="AAA+_ATPase"/>
</dbReference>
<keyword evidence="3" id="KW-0547">Nucleotide-binding</keyword>
<evidence type="ECO:0000313" key="7">
    <source>
        <dbReference type="EMBL" id="QWB23044.1"/>
    </source>
</evidence>
<protein>
    <submittedName>
        <fullName evidence="7">ABC transporter ATP-binding protein</fullName>
    </submittedName>
</protein>
<dbReference type="SUPFAM" id="SSF52540">
    <property type="entry name" value="P-loop containing nucleoside triphosphate hydrolases"/>
    <property type="match status" value="1"/>
</dbReference>
<dbReference type="Gene3D" id="3.40.50.300">
    <property type="entry name" value="P-loop containing nucleotide triphosphate hydrolases"/>
    <property type="match status" value="1"/>
</dbReference>
<comment type="similarity">
    <text evidence="1">Belongs to the ABC transporter superfamily.</text>
</comment>
<dbReference type="EMBL" id="CP075896">
    <property type="protein sequence ID" value="QWB23044.1"/>
    <property type="molecule type" value="Genomic_DNA"/>
</dbReference>
<proteinExistence type="inferred from homology"/>